<dbReference type="SUPFAM" id="SSF46689">
    <property type="entry name" value="Homeodomain-like"/>
    <property type="match status" value="1"/>
</dbReference>
<dbReference type="Pfam" id="PF13518">
    <property type="entry name" value="HTH_28"/>
    <property type="match status" value="1"/>
</dbReference>
<comment type="caution">
    <text evidence="3">The sequence shown here is derived from an EMBL/GenBank/DDBJ whole genome shotgun (WGS) entry which is preliminary data.</text>
</comment>
<keyword evidence="4" id="KW-1185">Reference proteome</keyword>
<evidence type="ECO:0000259" key="2">
    <source>
        <dbReference type="Pfam" id="PF13518"/>
    </source>
</evidence>
<proteinExistence type="predicted"/>
<dbReference type="Proteomes" id="UP000272412">
    <property type="component" value="Unassembled WGS sequence"/>
</dbReference>
<dbReference type="OrthoDB" id="8606309at2"/>
<protein>
    <submittedName>
        <fullName evidence="3">Helix-turn-helix domain-containing protein</fullName>
    </submittedName>
</protein>
<name>A0A3N4N6H0_9NEIS</name>
<feature type="region of interest" description="Disordered" evidence="1">
    <location>
        <begin position="49"/>
        <end position="74"/>
    </location>
</feature>
<sequence length="121" mass="14421">MSKYNLHFKYRAVLHYHQVHSRQRTAEHFNVSRTHLRRWTAACRQGGIAERQHPQAAAMKAKRKKPFVADKPDHEKTRAELIEEWRYMRAGNGYLKHMKALNEKNATKAAKPFKRWGRNTR</sequence>
<dbReference type="InterPro" id="IPR009057">
    <property type="entry name" value="Homeodomain-like_sf"/>
</dbReference>
<gene>
    <name evidence="3" type="ORF">EGK74_00940</name>
</gene>
<dbReference type="InterPro" id="IPR055247">
    <property type="entry name" value="InsJ-like_HTH"/>
</dbReference>
<dbReference type="RefSeq" id="WP_123803612.1">
    <property type="nucleotide sequence ID" value="NZ_RPFL01000001.1"/>
</dbReference>
<feature type="domain" description="Insertion element IS150 protein InsJ-like helix-turn-helix" evidence="2">
    <location>
        <begin position="8"/>
        <end position="49"/>
    </location>
</feature>
<evidence type="ECO:0000256" key="1">
    <source>
        <dbReference type="SAM" id="MobiDB-lite"/>
    </source>
</evidence>
<dbReference type="EMBL" id="RPFL01000001">
    <property type="protein sequence ID" value="RPD90945.1"/>
    <property type="molecule type" value="Genomic_DNA"/>
</dbReference>
<evidence type="ECO:0000313" key="3">
    <source>
        <dbReference type="EMBL" id="RPD90945.1"/>
    </source>
</evidence>
<reference evidence="3 4" key="1">
    <citation type="submission" date="2018-11" db="EMBL/GenBank/DDBJ databases">
        <title>Neisseria weixii sp. nov. isolated from the rectal contents of plateau pika (Ochotona cruzoniae).</title>
        <authorList>
            <person name="Zhang G."/>
        </authorList>
    </citation>
    <scope>NUCLEOTIDE SEQUENCE [LARGE SCALE GENOMIC DNA]</scope>
    <source>
        <strain evidence="3 4">10009</strain>
    </source>
</reference>
<evidence type="ECO:0000313" key="4">
    <source>
        <dbReference type="Proteomes" id="UP000272412"/>
    </source>
</evidence>
<organism evidence="3 4">
    <name type="scientific">Neisseria weixii</name>
    <dbReference type="NCBI Taxonomy" id="1853276"/>
    <lineage>
        <taxon>Bacteria</taxon>
        <taxon>Pseudomonadati</taxon>
        <taxon>Pseudomonadota</taxon>
        <taxon>Betaproteobacteria</taxon>
        <taxon>Neisseriales</taxon>
        <taxon>Neisseriaceae</taxon>
        <taxon>Neisseria</taxon>
    </lineage>
</organism>
<accession>A0A3N4N6H0</accession>
<dbReference type="AlphaFoldDB" id="A0A3N4N6H0"/>